<comment type="caution">
    <text evidence="2">The sequence shown here is derived from an EMBL/GenBank/DDBJ whole genome shotgun (WGS) entry which is preliminary data.</text>
</comment>
<gene>
    <name evidence="2" type="ORF">BDK92_5616</name>
</gene>
<sequence length="206" mass="21927">MSDRRDLIIRWQRGWGVARALPAAEDVGGGLRVRCMQPGRDVEYVALDAGEDLASLTTLAELVAGEDSVTWLTVPTTEPAEAAEALEAAGLIVLKRSELLMTADLRRHPQNIPAAPYRLLTEVDSYQGDSVVTATVRHESGEVGARGATPGAFDVPGLTKARHASGPKVSTDPDTSLLSRTPTMPGTSSATSTPTSARSGLRLRRW</sequence>
<dbReference type="Proteomes" id="UP000277671">
    <property type="component" value="Unassembled WGS sequence"/>
</dbReference>
<protein>
    <submittedName>
        <fullName evidence="2">Uncharacterized protein</fullName>
    </submittedName>
</protein>
<name>A0A495JQH4_9ACTN</name>
<dbReference type="EMBL" id="RBKT01000001">
    <property type="protein sequence ID" value="RKR91223.1"/>
    <property type="molecule type" value="Genomic_DNA"/>
</dbReference>
<accession>A0A495JQH4</accession>
<proteinExistence type="predicted"/>
<feature type="region of interest" description="Disordered" evidence="1">
    <location>
        <begin position="142"/>
        <end position="206"/>
    </location>
</feature>
<evidence type="ECO:0000256" key="1">
    <source>
        <dbReference type="SAM" id="MobiDB-lite"/>
    </source>
</evidence>
<evidence type="ECO:0000313" key="3">
    <source>
        <dbReference type="Proteomes" id="UP000277671"/>
    </source>
</evidence>
<feature type="compositionally biased region" description="Low complexity" evidence="1">
    <location>
        <begin position="181"/>
        <end position="200"/>
    </location>
</feature>
<keyword evidence="3" id="KW-1185">Reference proteome</keyword>
<reference evidence="2 3" key="1">
    <citation type="submission" date="2018-10" db="EMBL/GenBank/DDBJ databases">
        <title>Sequencing the genomes of 1000 actinobacteria strains.</title>
        <authorList>
            <person name="Klenk H.-P."/>
        </authorList>
    </citation>
    <scope>NUCLEOTIDE SEQUENCE [LARGE SCALE GENOMIC DNA]</scope>
    <source>
        <strain evidence="2 3">DSM 45175</strain>
    </source>
</reference>
<dbReference type="AlphaFoldDB" id="A0A495JQH4"/>
<evidence type="ECO:0000313" key="2">
    <source>
        <dbReference type="EMBL" id="RKR91223.1"/>
    </source>
</evidence>
<organism evidence="2 3">
    <name type="scientific">Micromonospora pisi</name>
    <dbReference type="NCBI Taxonomy" id="589240"/>
    <lineage>
        <taxon>Bacteria</taxon>
        <taxon>Bacillati</taxon>
        <taxon>Actinomycetota</taxon>
        <taxon>Actinomycetes</taxon>
        <taxon>Micromonosporales</taxon>
        <taxon>Micromonosporaceae</taxon>
        <taxon>Micromonospora</taxon>
    </lineage>
</organism>